<dbReference type="GO" id="GO:0000049">
    <property type="term" value="F:tRNA binding"/>
    <property type="evidence" value="ECO:0007669"/>
    <property type="project" value="UniProtKB-UniRule"/>
</dbReference>
<comment type="caution">
    <text evidence="3">The sequence shown here is derived from an EMBL/GenBank/DDBJ whole genome shotgun (WGS) entry which is preliminary data.</text>
</comment>
<dbReference type="EMBL" id="AWSU01000378">
    <property type="protein sequence ID" value="ERI73663.1"/>
    <property type="molecule type" value="Genomic_DNA"/>
</dbReference>
<comment type="catalytic activity">
    <reaction evidence="2">
        <text>a D-aminoacyl-tRNA + H2O = a tRNA + a D-alpha-amino acid + H(+)</text>
        <dbReference type="Rhea" id="RHEA:13953"/>
        <dbReference type="Rhea" id="RHEA-COMP:10123"/>
        <dbReference type="Rhea" id="RHEA-COMP:10124"/>
        <dbReference type="ChEBI" id="CHEBI:15377"/>
        <dbReference type="ChEBI" id="CHEBI:15378"/>
        <dbReference type="ChEBI" id="CHEBI:59871"/>
        <dbReference type="ChEBI" id="CHEBI:78442"/>
        <dbReference type="ChEBI" id="CHEBI:79333"/>
        <dbReference type="EC" id="3.1.1.96"/>
    </reaction>
</comment>
<dbReference type="Pfam" id="PF02580">
    <property type="entry name" value="Tyr_Deacylase"/>
    <property type="match status" value="1"/>
</dbReference>
<evidence type="ECO:0000256" key="2">
    <source>
        <dbReference type="HAMAP-Rule" id="MF_00518"/>
    </source>
</evidence>
<dbReference type="Proteomes" id="UP000016491">
    <property type="component" value="Unassembled WGS sequence"/>
</dbReference>
<sequence length="157" mass="17511">MQTMKIVLQRVSKASVSVEGKTIGAIDDGFLILLGVSDTDTEEIADKMVDKLCKLRIFQDENGKTNRSLADVGGQLLVVSQFTLYADCSEGNRPSFFRAGAPDLANRLYEHVVERCRMYVDKVEHGEFGAYMQVELLNDGPFTLVLDSDMIVKKKKN</sequence>
<comment type="function">
    <text evidence="2">An aminoacyl-tRNA editing enzyme that deacylates mischarged D-aminoacyl-tRNAs. Also deacylates mischarged glycyl-tRNA(Ala), protecting cells against glycine mischarging by AlaRS. Acts via tRNA-based rather than protein-based catalysis; rejects L-amino acids rather than detecting D-amino acids in the active site. By recycling D-aminoacyl-tRNA to D-amino acids and free tRNA molecules, this enzyme counteracts the toxicity associated with the formation of D-aminoacyl-tRNA entities in vivo and helps enforce protein L-homochirality.</text>
</comment>
<dbReference type="HAMAP" id="MF_00518">
    <property type="entry name" value="Deacylase_Dtd"/>
    <property type="match status" value="1"/>
</dbReference>
<dbReference type="PANTHER" id="PTHR10472">
    <property type="entry name" value="D-TYROSYL-TRNA TYR DEACYLASE"/>
    <property type="match status" value="1"/>
</dbReference>
<dbReference type="InterPro" id="IPR003732">
    <property type="entry name" value="Daa-tRNA_deacyls_DTD"/>
</dbReference>
<keyword evidence="2" id="KW-0820">tRNA-binding</keyword>
<dbReference type="SUPFAM" id="SSF69500">
    <property type="entry name" value="DTD-like"/>
    <property type="match status" value="1"/>
</dbReference>
<comment type="domain">
    <text evidence="2">A Gly-cisPro motif from one monomer fits into the active site of the other monomer to allow specific chiral rejection of L-amino acids.</text>
</comment>
<dbReference type="AlphaFoldDB" id="A0ABC9TR22"/>
<accession>A0ABC9TR22</accession>
<gene>
    <name evidence="2" type="primary">dtd</name>
    <name evidence="3" type="ORF">CLOSYM_04731</name>
</gene>
<proteinExistence type="inferred from homology"/>
<comment type="subunit">
    <text evidence="2">Homodimer.</text>
</comment>
<dbReference type="EC" id="3.1.1.-" evidence="2"/>
<dbReference type="EC" id="3.1.1.96" evidence="2"/>
<name>A0ABC9TR22_CLOSY</name>
<protein>
    <recommendedName>
        <fullName evidence="2">D-aminoacyl-tRNA deacylase</fullName>
        <shortName evidence="2">DTD</shortName>
        <ecNumber evidence="2">3.1.1.96</ecNumber>
    </recommendedName>
    <alternativeName>
        <fullName evidence="2">Gly-tRNA(Ala) deacylase</fullName>
        <ecNumber evidence="2">3.1.1.-</ecNumber>
    </alternativeName>
</protein>
<keyword evidence="2" id="KW-0963">Cytoplasm</keyword>
<dbReference type="InterPro" id="IPR023509">
    <property type="entry name" value="DTD-like_sf"/>
</dbReference>
<feature type="short sequence motif" description="Gly-cisPro motif, important for rejection of L-amino acids" evidence="2">
    <location>
        <begin position="140"/>
        <end position="141"/>
    </location>
</feature>
<organism evidence="3 4">
    <name type="scientific">[Clostridium] symbiosum ATCC 14940</name>
    <dbReference type="NCBI Taxonomy" id="411472"/>
    <lineage>
        <taxon>Bacteria</taxon>
        <taxon>Bacillati</taxon>
        <taxon>Bacillota</taxon>
        <taxon>Clostridia</taxon>
        <taxon>Lachnospirales</taxon>
        <taxon>Lachnospiraceae</taxon>
        <taxon>Otoolea</taxon>
    </lineage>
</organism>
<dbReference type="FunFam" id="3.50.80.10:FF:000001">
    <property type="entry name" value="D-aminoacyl-tRNA deacylase"/>
    <property type="match status" value="1"/>
</dbReference>
<keyword evidence="2" id="KW-0378">Hydrolase</keyword>
<comment type="catalytic activity">
    <reaction evidence="2">
        <text>glycyl-tRNA(Ala) + H2O = tRNA(Ala) + glycine + H(+)</text>
        <dbReference type="Rhea" id="RHEA:53744"/>
        <dbReference type="Rhea" id="RHEA-COMP:9657"/>
        <dbReference type="Rhea" id="RHEA-COMP:13640"/>
        <dbReference type="ChEBI" id="CHEBI:15377"/>
        <dbReference type="ChEBI" id="CHEBI:15378"/>
        <dbReference type="ChEBI" id="CHEBI:57305"/>
        <dbReference type="ChEBI" id="CHEBI:78442"/>
        <dbReference type="ChEBI" id="CHEBI:78522"/>
    </reaction>
</comment>
<dbReference type="CDD" id="cd00563">
    <property type="entry name" value="Dtyr_deacylase"/>
    <property type="match status" value="1"/>
</dbReference>
<evidence type="ECO:0000313" key="3">
    <source>
        <dbReference type="EMBL" id="ERI73663.1"/>
    </source>
</evidence>
<keyword evidence="2" id="KW-0694">RNA-binding</keyword>
<evidence type="ECO:0000256" key="1">
    <source>
        <dbReference type="ARBA" id="ARBA00009673"/>
    </source>
</evidence>
<evidence type="ECO:0000313" key="4">
    <source>
        <dbReference type="Proteomes" id="UP000016491"/>
    </source>
</evidence>
<reference evidence="3 4" key="1">
    <citation type="submission" date="2013-07" db="EMBL/GenBank/DDBJ databases">
        <authorList>
            <person name="Weinstock G."/>
            <person name="Sodergren E."/>
            <person name="Wylie T."/>
            <person name="Fulton L."/>
            <person name="Fulton R."/>
            <person name="Fronick C."/>
            <person name="O'Laughlin M."/>
            <person name="Godfrey J."/>
            <person name="Miner T."/>
            <person name="Herter B."/>
            <person name="Appelbaum E."/>
            <person name="Cordes M."/>
            <person name="Lek S."/>
            <person name="Wollam A."/>
            <person name="Pepin K.H."/>
            <person name="Palsikar V.B."/>
            <person name="Mitreva M."/>
            <person name="Wilson R.K."/>
        </authorList>
    </citation>
    <scope>NUCLEOTIDE SEQUENCE [LARGE SCALE GENOMIC DNA]</scope>
    <source>
        <strain evidence="3 4">ATCC 14940</strain>
    </source>
</reference>
<dbReference type="GO" id="GO:0043908">
    <property type="term" value="F:Ser(Gly)-tRNA(Ala) hydrolase activity"/>
    <property type="evidence" value="ECO:0007669"/>
    <property type="project" value="UniProtKB-UniRule"/>
</dbReference>
<dbReference type="GO" id="GO:0005737">
    <property type="term" value="C:cytoplasm"/>
    <property type="evidence" value="ECO:0007669"/>
    <property type="project" value="UniProtKB-SubCell"/>
</dbReference>
<comment type="subcellular location">
    <subcellularLocation>
        <location evidence="2">Cytoplasm</location>
    </subcellularLocation>
</comment>
<dbReference type="PANTHER" id="PTHR10472:SF5">
    <property type="entry name" value="D-AMINOACYL-TRNA DEACYLASE 1"/>
    <property type="match status" value="1"/>
</dbReference>
<dbReference type="GO" id="GO:0051499">
    <property type="term" value="F:D-aminoacyl-tRNA deacylase activity"/>
    <property type="evidence" value="ECO:0007669"/>
    <property type="project" value="UniProtKB-UniRule"/>
</dbReference>
<dbReference type="GO" id="GO:0019478">
    <property type="term" value="P:D-amino acid catabolic process"/>
    <property type="evidence" value="ECO:0007669"/>
    <property type="project" value="UniProtKB-UniRule"/>
</dbReference>
<dbReference type="GO" id="GO:0106026">
    <property type="term" value="F:Gly-tRNA(Ala) deacylase activity"/>
    <property type="evidence" value="ECO:0007669"/>
    <property type="project" value="UniProtKB-UniRule"/>
</dbReference>
<dbReference type="Gene3D" id="3.50.80.10">
    <property type="entry name" value="D-tyrosyl-tRNA(Tyr) deacylase"/>
    <property type="match status" value="1"/>
</dbReference>
<comment type="similarity">
    <text evidence="1 2">Belongs to the DTD family.</text>
</comment>
<dbReference type="NCBIfam" id="TIGR00256">
    <property type="entry name" value="D-aminoacyl-tRNA deacylase"/>
    <property type="match status" value="1"/>
</dbReference>